<dbReference type="EMBL" id="JASPKY010000288">
    <property type="protein sequence ID" value="KAK9710822.1"/>
    <property type="molecule type" value="Genomic_DNA"/>
</dbReference>
<comment type="caution">
    <text evidence="2">The sequence shown here is derived from an EMBL/GenBank/DDBJ whole genome shotgun (WGS) entry which is preliminary data.</text>
</comment>
<sequence>MSRHPVERAERHEERACTSEDDGGNKRPHKSAIIIIPTPSPGRTMDLGAERLNDNRYYYMYIKRKGNEWNDLLWTNILSSYNAS</sequence>
<dbReference type="AlphaFoldDB" id="A0AAW1JZB0"/>
<accession>A0AAW1JZB0</accession>
<evidence type="ECO:0000256" key="1">
    <source>
        <dbReference type="SAM" id="MobiDB-lite"/>
    </source>
</evidence>
<keyword evidence="3" id="KW-1185">Reference proteome</keyword>
<feature type="compositionally biased region" description="Basic and acidic residues" evidence="1">
    <location>
        <begin position="1"/>
        <end position="18"/>
    </location>
</feature>
<organism evidence="2 3">
    <name type="scientific">Popillia japonica</name>
    <name type="common">Japanese beetle</name>
    <dbReference type="NCBI Taxonomy" id="7064"/>
    <lineage>
        <taxon>Eukaryota</taxon>
        <taxon>Metazoa</taxon>
        <taxon>Ecdysozoa</taxon>
        <taxon>Arthropoda</taxon>
        <taxon>Hexapoda</taxon>
        <taxon>Insecta</taxon>
        <taxon>Pterygota</taxon>
        <taxon>Neoptera</taxon>
        <taxon>Endopterygota</taxon>
        <taxon>Coleoptera</taxon>
        <taxon>Polyphaga</taxon>
        <taxon>Scarabaeiformia</taxon>
        <taxon>Scarabaeidae</taxon>
        <taxon>Rutelinae</taxon>
        <taxon>Popillia</taxon>
    </lineage>
</organism>
<evidence type="ECO:0000313" key="2">
    <source>
        <dbReference type="EMBL" id="KAK9710822.1"/>
    </source>
</evidence>
<proteinExistence type="predicted"/>
<reference evidence="2 3" key="1">
    <citation type="journal article" date="2024" name="BMC Genomics">
        <title>De novo assembly and annotation of Popillia japonica's genome with initial clues to its potential as an invasive pest.</title>
        <authorList>
            <person name="Cucini C."/>
            <person name="Boschi S."/>
            <person name="Funari R."/>
            <person name="Cardaioli E."/>
            <person name="Iannotti N."/>
            <person name="Marturano G."/>
            <person name="Paoli F."/>
            <person name="Bruttini M."/>
            <person name="Carapelli A."/>
            <person name="Frati F."/>
            <person name="Nardi F."/>
        </authorList>
    </citation>
    <scope>NUCLEOTIDE SEQUENCE [LARGE SCALE GENOMIC DNA]</scope>
    <source>
        <strain evidence="2">DMR45628</strain>
    </source>
</reference>
<name>A0AAW1JZB0_POPJA</name>
<evidence type="ECO:0000313" key="3">
    <source>
        <dbReference type="Proteomes" id="UP001458880"/>
    </source>
</evidence>
<feature type="region of interest" description="Disordered" evidence="1">
    <location>
        <begin position="1"/>
        <end position="30"/>
    </location>
</feature>
<protein>
    <submittedName>
        <fullName evidence="2">Uncharacterized protein</fullName>
    </submittedName>
</protein>
<dbReference type="Proteomes" id="UP001458880">
    <property type="component" value="Unassembled WGS sequence"/>
</dbReference>
<gene>
    <name evidence="2" type="ORF">QE152_g25793</name>
</gene>